<protein>
    <recommendedName>
        <fullName evidence="8">WRKY domain-containing protein</fullName>
    </recommendedName>
</protein>
<keyword evidence="4" id="KW-0804">Transcription</keyword>
<gene>
    <name evidence="9" type="ORF">PAHAL_3G174400</name>
</gene>
<dbReference type="GO" id="GO:0005634">
    <property type="term" value="C:nucleus"/>
    <property type="evidence" value="ECO:0007669"/>
    <property type="project" value="UniProtKB-SubCell"/>
</dbReference>
<evidence type="ECO:0000259" key="8">
    <source>
        <dbReference type="PROSITE" id="PS50811"/>
    </source>
</evidence>
<dbReference type="SMART" id="SM00774">
    <property type="entry name" value="WRKY"/>
    <property type="match status" value="1"/>
</dbReference>
<dbReference type="InterPro" id="IPR044810">
    <property type="entry name" value="WRKY_plant"/>
</dbReference>
<feature type="domain" description="WRKY" evidence="8">
    <location>
        <begin position="143"/>
        <end position="206"/>
    </location>
</feature>
<dbReference type="GO" id="GO:0010193">
    <property type="term" value="P:response to ozone"/>
    <property type="evidence" value="ECO:0007669"/>
    <property type="project" value="UniProtKB-ARBA"/>
</dbReference>
<dbReference type="EMBL" id="CM008048">
    <property type="protein sequence ID" value="PVH61996.1"/>
    <property type="molecule type" value="Genomic_DNA"/>
</dbReference>
<evidence type="ECO:0000256" key="2">
    <source>
        <dbReference type="ARBA" id="ARBA00023015"/>
    </source>
</evidence>
<evidence type="ECO:0000256" key="4">
    <source>
        <dbReference type="ARBA" id="ARBA00023163"/>
    </source>
</evidence>
<dbReference type="FunFam" id="2.20.25.80:FF:000009">
    <property type="entry name" value="WRKY transcription factor 53"/>
    <property type="match status" value="1"/>
</dbReference>
<evidence type="ECO:0000256" key="1">
    <source>
        <dbReference type="ARBA" id="ARBA00004123"/>
    </source>
</evidence>
<reference evidence="9" key="1">
    <citation type="submission" date="2018-04" db="EMBL/GenBank/DDBJ databases">
        <title>WGS assembly of Panicum hallii.</title>
        <authorList>
            <person name="Lovell J."/>
            <person name="Jenkins J."/>
            <person name="Lowry D."/>
            <person name="Mamidi S."/>
            <person name="Sreedasyam A."/>
            <person name="Weng X."/>
            <person name="Barry K."/>
            <person name="Bonette J."/>
            <person name="Campitelli B."/>
            <person name="Daum C."/>
            <person name="Gordon S."/>
            <person name="Gould B."/>
            <person name="Lipzen A."/>
            <person name="Macqueen A."/>
            <person name="Palacio-Mejia J."/>
            <person name="Plott C."/>
            <person name="Shakirov E."/>
            <person name="Shu S."/>
            <person name="Yoshinaga Y."/>
            <person name="Zane M."/>
            <person name="Rokhsar D."/>
            <person name="Grimwood J."/>
            <person name="Schmutz J."/>
            <person name="Juenger T."/>
        </authorList>
    </citation>
    <scope>NUCLEOTIDE SEQUENCE [LARGE SCALE GENOMIC DNA]</scope>
    <source>
        <strain evidence="9">FIL2</strain>
    </source>
</reference>
<dbReference type="GO" id="GO:0010150">
    <property type="term" value="P:leaf senescence"/>
    <property type="evidence" value="ECO:0007669"/>
    <property type="project" value="UniProtKB-ARBA"/>
</dbReference>
<keyword evidence="3" id="KW-0238">DNA-binding</keyword>
<keyword evidence="5" id="KW-0539">Nucleus</keyword>
<dbReference type="PROSITE" id="PS50811">
    <property type="entry name" value="WRKY"/>
    <property type="match status" value="1"/>
</dbReference>
<keyword evidence="2" id="KW-0805">Transcription regulation</keyword>
<comment type="similarity">
    <text evidence="6">Belongs to the WRKY group III family.</text>
</comment>
<dbReference type="SUPFAM" id="SSF118290">
    <property type="entry name" value="WRKY DNA-binding domain"/>
    <property type="match status" value="1"/>
</dbReference>
<proteinExistence type="inferred from homology"/>
<dbReference type="GO" id="GO:0042542">
    <property type="term" value="P:response to hydrogen peroxide"/>
    <property type="evidence" value="ECO:0007669"/>
    <property type="project" value="UniProtKB-ARBA"/>
</dbReference>
<evidence type="ECO:0000313" key="9">
    <source>
        <dbReference type="EMBL" id="PVH61996.1"/>
    </source>
</evidence>
<dbReference type="GO" id="GO:0003700">
    <property type="term" value="F:DNA-binding transcription factor activity"/>
    <property type="evidence" value="ECO:0007669"/>
    <property type="project" value="InterPro"/>
</dbReference>
<dbReference type="PANTHER" id="PTHR31282">
    <property type="entry name" value="WRKY TRANSCRIPTION FACTOR 21-RELATED"/>
    <property type="match status" value="1"/>
</dbReference>
<dbReference type="Proteomes" id="UP000243499">
    <property type="component" value="Chromosome 3"/>
</dbReference>
<evidence type="ECO:0000256" key="5">
    <source>
        <dbReference type="ARBA" id="ARBA00023242"/>
    </source>
</evidence>
<evidence type="ECO:0000256" key="6">
    <source>
        <dbReference type="ARBA" id="ARBA00060850"/>
    </source>
</evidence>
<dbReference type="GO" id="GO:0043565">
    <property type="term" value="F:sequence-specific DNA binding"/>
    <property type="evidence" value="ECO:0007669"/>
    <property type="project" value="InterPro"/>
</dbReference>
<dbReference type="AlphaFoldDB" id="A0A2T8KIJ8"/>
<evidence type="ECO:0000256" key="3">
    <source>
        <dbReference type="ARBA" id="ARBA00023125"/>
    </source>
</evidence>
<dbReference type="Pfam" id="PF03106">
    <property type="entry name" value="WRKY"/>
    <property type="match status" value="1"/>
</dbReference>
<evidence type="ECO:0000256" key="7">
    <source>
        <dbReference type="SAM" id="MobiDB-lite"/>
    </source>
</evidence>
<dbReference type="GO" id="GO:0009751">
    <property type="term" value="P:response to salicylic acid"/>
    <property type="evidence" value="ECO:0007669"/>
    <property type="project" value="UniProtKB-ARBA"/>
</dbReference>
<feature type="region of interest" description="Disordered" evidence="7">
    <location>
        <begin position="216"/>
        <end position="236"/>
    </location>
</feature>
<dbReference type="Gene3D" id="2.20.25.80">
    <property type="entry name" value="WRKY domain"/>
    <property type="match status" value="1"/>
</dbReference>
<feature type="region of interest" description="Disordered" evidence="7">
    <location>
        <begin position="64"/>
        <end position="90"/>
    </location>
</feature>
<sequence>MDGCGGEKRALASELAQVQAMVRELEARMDQDLPAAARELCGELASSVDRSIRIARACGWYSPGSRDGSPRSDGAQHPGGGGGGNAQSKRRQVERSTFCFIVRCIEQQSSDDSSDMCPLALSVCCRRKGTPCVRTQVRVAAVQDMAPLDDGLSWRKYGQKDILGAMYPRAYFRCTHRNSQGCSATKHVQRADGDPLLYDVVYHGAHACAQAAHPGAEHLRRQLQPEGHADAEQSSPLAPEAECLQAGLEPVAPYSFAPAPGAGADFVGYFPLLSPTGLEWQLRSSYAAGGLGVGMDYEPHFEEFYKNATDPFQWEYSDLYAAN</sequence>
<dbReference type="InterPro" id="IPR003657">
    <property type="entry name" value="WRKY_dom"/>
</dbReference>
<dbReference type="Gramene" id="PVH61996">
    <property type="protein sequence ID" value="PVH61996"/>
    <property type="gene ID" value="PAHAL_3G174400"/>
</dbReference>
<name>A0A2T8KIJ8_9POAL</name>
<dbReference type="InterPro" id="IPR036576">
    <property type="entry name" value="WRKY_dom_sf"/>
</dbReference>
<accession>A0A2T8KIJ8</accession>
<organism evidence="9">
    <name type="scientific">Panicum hallii</name>
    <dbReference type="NCBI Taxonomy" id="206008"/>
    <lineage>
        <taxon>Eukaryota</taxon>
        <taxon>Viridiplantae</taxon>
        <taxon>Streptophyta</taxon>
        <taxon>Embryophyta</taxon>
        <taxon>Tracheophyta</taxon>
        <taxon>Spermatophyta</taxon>
        <taxon>Magnoliopsida</taxon>
        <taxon>Liliopsida</taxon>
        <taxon>Poales</taxon>
        <taxon>Poaceae</taxon>
        <taxon>PACMAD clade</taxon>
        <taxon>Panicoideae</taxon>
        <taxon>Panicodae</taxon>
        <taxon>Paniceae</taxon>
        <taxon>Panicinae</taxon>
        <taxon>Panicum</taxon>
        <taxon>Panicum sect. Panicum</taxon>
    </lineage>
</organism>
<comment type="subcellular location">
    <subcellularLocation>
        <location evidence="1">Nucleus</location>
    </subcellularLocation>
</comment>